<feature type="active site" description="Charge relay system" evidence="8 9">
    <location>
        <position position="198"/>
    </location>
</feature>
<evidence type="ECO:0000256" key="4">
    <source>
        <dbReference type="ARBA" id="ARBA00022729"/>
    </source>
</evidence>
<dbReference type="AlphaFoldDB" id="A0A0N4ZFP6"/>
<keyword evidence="5 9" id="KW-0378">Hydrolase</keyword>
<evidence type="ECO:0000256" key="3">
    <source>
        <dbReference type="ARBA" id="ARBA00022685"/>
    </source>
</evidence>
<evidence type="ECO:0000256" key="9">
    <source>
        <dbReference type="PROSITE-ProRule" id="PRU01240"/>
    </source>
</evidence>
<dbReference type="InterPro" id="IPR008979">
    <property type="entry name" value="Galactose-bd-like_sf"/>
</dbReference>
<dbReference type="GO" id="GO:0004252">
    <property type="term" value="F:serine-type endopeptidase activity"/>
    <property type="evidence" value="ECO:0007669"/>
    <property type="project" value="UniProtKB-UniRule"/>
</dbReference>
<dbReference type="Pfam" id="PF00082">
    <property type="entry name" value="Peptidase_S8"/>
    <property type="match status" value="1"/>
</dbReference>
<dbReference type="SUPFAM" id="SSF49785">
    <property type="entry name" value="Galactose-binding domain-like"/>
    <property type="match status" value="1"/>
</dbReference>
<evidence type="ECO:0000256" key="5">
    <source>
        <dbReference type="ARBA" id="ARBA00022801"/>
    </source>
</evidence>
<dbReference type="InterPro" id="IPR023827">
    <property type="entry name" value="Peptidase_S8_Asp-AS"/>
</dbReference>
<evidence type="ECO:0000256" key="7">
    <source>
        <dbReference type="ARBA" id="ARBA00023157"/>
    </source>
</evidence>
<dbReference type="GO" id="GO:0016485">
    <property type="term" value="P:protein processing"/>
    <property type="evidence" value="ECO:0007669"/>
    <property type="project" value="TreeGrafter"/>
</dbReference>
<keyword evidence="2 9" id="KW-0645">Protease</keyword>
<dbReference type="InterPro" id="IPR022398">
    <property type="entry name" value="Peptidase_S8_His-AS"/>
</dbReference>
<name>A0A0N4ZFP6_PARTI</name>
<dbReference type="PROSITE" id="PS00137">
    <property type="entry name" value="SUBTILASE_HIS"/>
    <property type="match status" value="1"/>
</dbReference>
<dbReference type="GO" id="GO:0000139">
    <property type="term" value="C:Golgi membrane"/>
    <property type="evidence" value="ECO:0007669"/>
    <property type="project" value="TreeGrafter"/>
</dbReference>
<keyword evidence="7" id="KW-1015">Disulfide bond</keyword>
<keyword evidence="3" id="KW-0165">Cleavage on pair of basic residues</keyword>
<dbReference type="PRINTS" id="PR00723">
    <property type="entry name" value="SUBTILISIN"/>
</dbReference>
<evidence type="ECO:0000256" key="2">
    <source>
        <dbReference type="ARBA" id="ARBA00022670"/>
    </source>
</evidence>
<dbReference type="InterPro" id="IPR002884">
    <property type="entry name" value="P_dom"/>
</dbReference>
<dbReference type="PROSITE" id="PS00138">
    <property type="entry name" value="SUBTILASE_SER"/>
    <property type="match status" value="1"/>
</dbReference>
<dbReference type="SUPFAM" id="SSF52743">
    <property type="entry name" value="Subtilisin-like"/>
    <property type="match status" value="1"/>
</dbReference>
<evidence type="ECO:0000256" key="8">
    <source>
        <dbReference type="PIRSR" id="PIRSR615500-1"/>
    </source>
</evidence>
<evidence type="ECO:0000256" key="1">
    <source>
        <dbReference type="ARBA" id="ARBA00005325"/>
    </source>
</evidence>
<dbReference type="Gene3D" id="3.40.50.200">
    <property type="entry name" value="Peptidase S8/S53 domain"/>
    <property type="match status" value="1"/>
</dbReference>
<feature type="active site" description="Charge relay system" evidence="8 9">
    <location>
        <position position="375"/>
    </location>
</feature>
<dbReference type="InterPro" id="IPR036852">
    <property type="entry name" value="Peptidase_S8/S53_dom_sf"/>
</dbReference>
<accession>A0A0N4ZFP6</accession>
<feature type="active site" description="Charge relay system" evidence="8 9">
    <location>
        <position position="157"/>
    </location>
</feature>
<organism evidence="11 12">
    <name type="scientific">Parastrongyloides trichosuri</name>
    <name type="common">Possum-specific nematode worm</name>
    <dbReference type="NCBI Taxonomy" id="131310"/>
    <lineage>
        <taxon>Eukaryota</taxon>
        <taxon>Metazoa</taxon>
        <taxon>Ecdysozoa</taxon>
        <taxon>Nematoda</taxon>
        <taxon>Chromadorea</taxon>
        <taxon>Rhabditida</taxon>
        <taxon>Tylenchina</taxon>
        <taxon>Panagrolaimomorpha</taxon>
        <taxon>Strongyloidoidea</taxon>
        <taxon>Strongyloididae</taxon>
        <taxon>Parastrongyloides</taxon>
    </lineage>
</organism>
<dbReference type="PANTHER" id="PTHR42884">
    <property type="entry name" value="PROPROTEIN CONVERTASE SUBTILISIN/KEXIN-RELATED"/>
    <property type="match status" value="1"/>
</dbReference>
<dbReference type="InterPro" id="IPR015500">
    <property type="entry name" value="Peptidase_S8_subtilisin-rel"/>
</dbReference>
<dbReference type="CDD" id="cd04059">
    <property type="entry name" value="Peptidases_S8_Protein_convertases_Kexins_Furin-like"/>
    <property type="match status" value="1"/>
</dbReference>
<dbReference type="Pfam" id="PF01483">
    <property type="entry name" value="P_proprotein"/>
    <property type="match status" value="1"/>
</dbReference>
<protein>
    <submittedName>
        <fullName evidence="12">P/Homo B domain-containing protein</fullName>
    </submittedName>
</protein>
<keyword evidence="4" id="KW-0732">Signal</keyword>
<dbReference type="STRING" id="131310.A0A0N4ZFP6"/>
<keyword evidence="6 9" id="KW-0720">Serine protease</keyword>
<dbReference type="PANTHER" id="PTHR42884:SF23">
    <property type="entry name" value="FURIN-LIKE PROTEASE 2"/>
    <property type="match status" value="1"/>
</dbReference>
<dbReference type="InterPro" id="IPR000209">
    <property type="entry name" value="Peptidase_S8/S53_dom"/>
</dbReference>
<dbReference type="PROSITE" id="PS00136">
    <property type="entry name" value="SUBTILASE_ASP"/>
    <property type="match status" value="1"/>
</dbReference>
<comment type="similarity">
    <text evidence="1">Belongs to the peptidase S8 family. Furin subfamily.</text>
</comment>
<evidence type="ECO:0000313" key="12">
    <source>
        <dbReference type="WBParaSite" id="PTRK_0000657600.1"/>
    </source>
</evidence>
<proteinExistence type="inferred from homology"/>
<keyword evidence="11" id="KW-1185">Reference proteome</keyword>
<feature type="domain" description="P/Homo B" evidence="10">
    <location>
        <begin position="453"/>
        <end position="585"/>
    </location>
</feature>
<dbReference type="Gene3D" id="2.60.120.260">
    <property type="entry name" value="Galactose-binding domain-like"/>
    <property type="match status" value="1"/>
</dbReference>
<dbReference type="InterPro" id="IPR034182">
    <property type="entry name" value="Kexin/furin"/>
</dbReference>
<evidence type="ECO:0000313" key="11">
    <source>
        <dbReference type="Proteomes" id="UP000038045"/>
    </source>
</evidence>
<evidence type="ECO:0000256" key="6">
    <source>
        <dbReference type="ARBA" id="ARBA00022825"/>
    </source>
</evidence>
<sequence length="614" mass="69598">MFINLKNVLISIIFYKLIITYVNLINDTNIIIIYFKDHNNATEFGKSLNLPVQKLHNGDCYIKLVEIKFKNEEELKKFKLSVEKKHNGQVFIEKPLIREKRIVVKDFTLPFNDNNFINQWYILNEYRISKTGNVGMGILDAWSMGYTGKGVVVTIVDDGVDYNHEDLIDNYLPIASFNYIESNYDPSPPLDVMPPEEHGTNCAGLIAMKENNNKCGVGIAFGAKFGAIRLIDKSVSQYDEASAFIYQGNITDIYTSSWGPLDDGTKLEHVHGLVEESIKYGVMYNRKGKGSIFVFASGNGGIKNDSCAMDGLISHVFTFPVSAVSPFYTIPNYAEKCSTALISTFSNGHTNGQVEECLFTTSLNNKCGFNSLGTSAAAPIFAAIVALTLEANKNLTWRDIKYITILSADPIPMLEKSNHEWIKNGAGFLHNPYFGFGLANAKRMINKAKKWEHVPSLYECKLTFKNFEIKKWAANKVLQGSFKFNACNNNGVKINVIEYVQLRITTFNQKRGAIQLWLTSPSNTTAQLIYDRHFDKERYIDDYAFNSVVTFGENPEGVWTFELLDSYGYGYLKNISFVVFGTHDKSKYLMKQKRYGKSIDKKLETMKRNFVYDD</sequence>
<dbReference type="GO" id="GO:0005802">
    <property type="term" value="C:trans-Golgi network"/>
    <property type="evidence" value="ECO:0007669"/>
    <property type="project" value="TreeGrafter"/>
</dbReference>
<dbReference type="WBParaSite" id="PTRK_0000657600.1">
    <property type="protein sequence ID" value="PTRK_0000657600.1"/>
    <property type="gene ID" value="PTRK_0000657600"/>
</dbReference>
<dbReference type="PROSITE" id="PS51829">
    <property type="entry name" value="P_HOMO_B"/>
    <property type="match status" value="1"/>
</dbReference>
<dbReference type="InterPro" id="IPR023828">
    <property type="entry name" value="Peptidase_S8_Ser-AS"/>
</dbReference>
<dbReference type="PROSITE" id="PS51892">
    <property type="entry name" value="SUBTILASE"/>
    <property type="match status" value="1"/>
</dbReference>
<dbReference type="Proteomes" id="UP000038045">
    <property type="component" value="Unplaced"/>
</dbReference>
<reference evidence="12" key="1">
    <citation type="submission" date="2017-02" db="UniProtKB">
        <authorList>
            <consortium name="WormBaseParasite"/>
        </authorList>
    </citation>
    <scope>IDENTIFICATION</scope>
</reference>
<evidence type="ECO:0000259" key="10">
    <source>
        <dbReference type="PROSITE" id="PS51829"/>
    </source>
</evidence>